<evidence type="ECO:0000256" key="1">
    <source>
        <dbReference type="SAM" id="MobiDB-lite"/>
    </source>
</evidence>
<reference evidence="2" key="2">
    <citation type="submission" date="2022-01" db="EMBL/GenBank/DDBJ databases">
        <authorList>
            <person name="Yamashiro T."/>
            <person name="Shiraishi A."/>
            <person name="Satake H."/>
            <person name="Nakayama K."/>
        </authorList>
    </citation>
    <scope>NUCLEOTIDE SEQUENCE</scope>
</reference>
<feature type="region of interest" description="Disordered" evidence="1">
    <location>
        <begin position="83"/>
        <end position="120"/>
    </location>
</feature>
<dbReference type="Proteomes" id="UP001151760">
    <property type="component" value="Unassembled WGS sequence"/>
</dbReference>
<evidence type="ECO:0000313" key="3">
    <source>
        <dbReference type="Proteomes" id="UP001151760"/>
    </source>
</evidence>
<name>A0ABQ4YW69_9ASTR</name>
<evidence type="ECO:0000313" key="2">
    <source>
        <dbReference type="EMBL" id="GJS81770.1"/>
    </source>
</evidence>
<reference evidence="2" key="1">
    <citation type="journal article" date="2022" name="Int. J. Mol. Sci.">
        <title>Draft Genome of Tanacetum Coccineum: Genomic Comparison of Closely Related Tanacetum-Family Plants.</title>
        <authorList>
            <person name="Yamashiro T."/>
            <person name="Shiraishi A."/>
            <person name="Nakayama K."/>
            <person name="Satake H."/>
        </authorList>
    </citation>
    <scope>NUCLEOTIDE SEQUENCE</scope>
</reference>
<organism evidence="2 3">
    <name type="scientific">Tanacetum coccineum</name>
    <dbReference type="NCBI Taxonomy" id="301880"/>
    <lineage>
        <taxon>Eukaryota</taxon>
        <taxon>Viridiplantae</taxon>
        <taxon>Streptophyta</taxon>
        <taxon>Embryophyta</taxon>
        <taxon>Tracheophyta</taxon>
        <taxon>Spermatophyta</taxon>
        <taxon>Magnoliopsida</taxon>
        <taxon>eudicotyledons</taxon>
        <taxon>Gunneridae</taxon>
        <taxon>Pentapetalae</taxon>
        <taxon>asterids</taxon>
        <taxon>campanulids</taxon>
        <taxon>Asterales</taxon>
        <taxon>Asteraceae</taxon>
        <taxon>Asteroideae</taxon>
        <taxon>Anthemideae</taxon>
        <taxon>Anthemidinae</taxon>
        <taxon>Tanacetum</taxon>
    </lineage>
</organism>
<feature type="compositionally biased region" description="Acidic residues" evidence="1">
    <location>
        <begin position="91"/>
        <end position="104"/>
    </location>
</feature>
<proteinExistence type="predicted"/>
<keyword evidence="3" id="KW-1185">Reference proteome</keyword>
<accession>A0ABQ4YW69</accession>
<sequence length="201" mass="22652">MASQDARLSKFEADFKQQHSEMTNKIDTVLKAIIDRIVGALPSDTVMNLKLNTSPVLSARSYPTEDPQCLTYIHGSINAVTIHPKQQSDSYDNEPAESEEEEKDSPENTNTNPSASPDPSVSFITKKVIFDEKKLGSRKAHVLEDKQIPSVGVFDEVFLALGWHLEEIHVTWAHLEKKRTRLRTYTKSLEDLCIQRVETAS</sequence>
<comment type="caution">
    <text evidence="2">The sequence shown here is derived from an EMBL/GenBank/DDBJ whole genome shotgun (WGS) entry which is preliminary data.</text>
</comment>
<gene>
    <name evidence="2" type="ORF">Tco_0748311</name>
</gene>
<feature type="compositionally biased region" description="Polar residues" evidence="1">
    <location>
        <begin position="109"/>
        <end position="120"/>
    </location>
</feature>
<dbReference type="EMBL" id="BQNB010010773">
    <property type="protein sequence ID" value="GJS81770.1"/>
    <property type="molecule type" value="Genomic_DNA"/>
</dbReference>
<protein>
    <submittedName>
        <fullName evidence="2">Uncharacterized protein</fullName>
    </submittedName>
</protein>